<sequence>MKINTSKIVIFIALLLSVSSYAESKNETQEERPPRPTFESIDTNSDTDIDIDEFSAQKMPQGDPQVIFDLIDTDNNGVISKEEFTNHKPPRPQKPRGKRND</sequence>
<evidence type="ECO:0000256" key="2">
    <source>
        <dbReference type="SAM" id="SignalP"/>
    </source>
</evidence>
<dbReference type="Pfam" id="PF13202">
    <property type="entry name" value="EF-hand_5"/>
    <property type="match status" value="1"/>
</dbReference>
<feature type="signal peptide" evidence="2">
    <location>
        <begin position="1"/>
        <end position="22"/>
    </location>
</feature>
<dbReference type="RefSeq" id="WP_189377851.1">
    <property type="nucleotide sequence ID" value="NZ_BNAH01000006.1"/>
</dbReference>
<accession>A0ABQ3ILW8</accession>
<feature type="compositionally biased region" description="Basic residues" evidence="1">
    <location>
        <begin position="88"/>
        <end position="101"/>
    </location>
</feature>
<evidence type="ECO:0000259" key="3">
    <source>
        <dbReference type="PROSITE" id="PS50222"/>
    </source>
</evidence>
<keyword evidence="2" id="KW-0732">Signal</keyword>
<dbReference type="SUPFAM" id="SSF47473">
    <property type="entry name" value="EF-hand"/>
    <property type="match status" value="1"/>
</dbReference>
<keyword evidence="5" id="KW-1185">Reference proteome</keyword>
<reference evidence="5" key="1">
    <citation type="journal article" date="2019" name="Int. J. Syst. Evol. Microbiol.">
        <title>The Global Catalogue of Microorganisms (GCM) 10K type strain sequencing project: providing services to taxonomists for standard genome sequencing and annotation.</title>
        <authorList>
            <consortium name="The Broad Institute Genomics Platform"/>
            <consortium name="The Broad Institute Genome Sequencing Center for Infectious Disease"/>
            <person name="Wu L."/>
            <person name="Ma J."/>
        </authorList>
    </citation>
    <scope>NUCLEOTIDE SEQUENCE [LARGE SCALE GENOMIC DNA]</scope>
    <source>
        <strain evidence="5">CGMCC 1.15922</strain>
    </source>
</reference>
<feature type="region of interest" description="Disordered" evidence="1">
    <location>
        <begin position="22"/>
        <end position="64"/>
    </location>
</feature>
<proteinExistence type="predicted"/>
<evidence type="ECO:0000313" key="5">
    <source>
        <dbReference type="Proteomes" id="UP000626370"/>
    </source>
</evidence>
<evidence type="ECO:0000256" key="1">
    <source>
        <dbReference type="SAM" id="MobiDB-lite"/>
    </source>
</evidence>
<dbReference type="PROSITE" id="PS00018">
    <property type="entry name" value="EF_HAND_1"/>
    <property type="match status" value="1"/>
</dbReference>
<gene>
    <name evidence="4" type="ORF">GCM10011501_17060</name>
</gene>
<feature type="domain" description="EF-hand" evidence="3">
    <location>
        <begin position="59"/>
        <end position="94"/>
    </location>
</feature>
<evidence type="ECO:0000313" key="4">
    <source>
        <dbReference type="EMBL" id="GHE88240.1"/>
    </source>
</evidence>
<feature type="region of interest" description="Disordered" evidence="1">
    <location>
        <begin position="78"/>
        <end position="101"/>
    </location>
</feature>
<dbReference type="Gene3D" id="1.10.238.10">
    <property type="entry name" value="EF-hand"/>
    <property type="match status" value="1"/>
</dbReference>
<comment type="caution">
    <text evidence="4">The sequence shown here is derived from an EMBL/GenBank/DDBJ whole genome shotgun (WGS) entry which is preliminary data.</text>
</comment>
<dbReference type="InterPro" id="IPR018247">
    <property type="entry name" value="EF_Hand_1_Ca_BS"/>
</dbReference>
<name>A0ABQ3ILW8_9GAMM</name>
<dbReference type="InterPro" id="IPR002048">
    <property type="entry name" value="EF_hand_dom"/>
</dbReference>
<feature type="compositionally biased region" description="Basic and acidic residues" evidence="1">
    <location>
        <begin position="24"/>
        <end position="34"/>
    </location>
</feature>
<feature type="chain" id="PRO_5046536719" description="EF-hand domain-containing protein" evidence="2">
    <location>
        <begin position="23"/>
        <end position="101"/>
    </location>
</feature>
<dbReference type="Proteomes" id="UP000626370">
    <property type="component" value="Unassembled WGS sequence"/>
</dbReference>
<organism evidence="4 5">
    <name type="scientific">Thalassotalea profundi</name>
    <dbReference type="NCBI Taxonomy" id="2036687"/>
    <lineage>
        <taxon>Bacteria</taxon>
        <taxon>Pseudomonadati</taxon>
        <taxon>Pseudomonadota</taxon>
        <taxon>Gammaproteobacteria</taxon>
        <taxon>Alteromonadales</taxon>
        <taxon>Colwelliaceae</taxon>
        <taxon>Thalassotalea</taxon>
    </lineage>
</organism>
<dbReference type="PROSITE" id="PS50222">
    <property type="entry name" value="EF_HAND_2"/>
    <property type="match status" value="1"/>
</dbReference>
<protein>
    <recommendedName>
        <fullName evidence="3">EF-hand domain-containing protein</fullName>
    </recommendedName>
</protein>
<dbReference type="EMBL" id="BNAH01000006">
    <property type="protein sequence ID" value="GHE88240.1"/>
    <property type="molecule type" value="Genomic_DNA"/>
</dbReference>
<dbReference type="InterPro" id="IPR011992">
    <property type="entry name" value="EF-hand-dom_pair"/>
</dbReference>